<comment type="caution">
    <text evidence="1">The sequence shown here is derived from an EMBL/GenBank/DDBJ whole genome shotgun (WGS) entry which is preliminary data.</text>
</comment>
<organism evidence="1">
    <name type="scientific">Talaromyces marneffei PM1</name>
    <dbReference type="NCBI Taxonomy" id="1077442"/>
    <lineage>
        <taxon>Eukaryota</taxon>
        <taxon>Fungi</taxon>
        <taxon>Dikarya</taxon>
        <taxon>Ascomycota</taxon>
        <taxon>Pezizomycotina</taxon>
        <taxon>Eurotiomycetes</taxon>
        <taxon>Eurotiomycetidae</taxon>
        <taxon>Eurotiales</taxon>
        <taxon>Trichocomaceae</taxon>
        <taxon>Talaromyces</taxon>
        <taxon>Talaromyces sect. Talaromyces</taxon>
    </lineage>
</organism>
<proteinExistence type="predicted"/>
<reference evidence="1" key="1">
    <citation type="journal article" date="2014" name="PLoS Genet.">
        <title>Signature Gene Expression Reveals Novel Clues to the Molecular Mechanisms of Dimorphic Transition in Penicillium marneffei.</title>
        <authorList>
            <person name="Yang E."/>
            <person name="Wang G."/>
            <person name="Cai J."/>
            <person name="Woo P.C."/>
            <person name="Lau S.K."/>
            <person name="Yuen K.-Y."/>
            <person name="Chow W.-N."/>
            <person name="Lin X."/>
        </authorList>
    </citation>
    <scope>NUCLEOTIDE SEQUENCE [LARGE SCALE GENOMIC DNA]</scope>
    <source>
        <strain evidence="1">PM1</strain>
    </source>
</reference>
<dbReference type="HOGENOM" id="CLU_069200_0_0_1"/>
<dbReference type="EMBL" id="JPOX01000036">
    <property type="protein sequence ID" value="KFX43376.1"/>
    <property type="molecule type" value="Genomic_DNA"/>
</dbReference>
<dbReference type="AlphaFoldDB" id="A0A093V9J8"/>
<sequence length="345" mass="39359">MGNFDIIIQNFRHMGLTGSNKSQSGNCKYNVFWQGAELGILKASSNFYDSLLVKLEILLLVQYPPSQENSRHPLFQQRTGKFNIFTEHPNQTPTASRLTLKDTVKTRVRHIGQKRRHLFTACNHSIEDHHCMYPPEHTERVIRQISHMDAVVRFRGLCNKCEERRLIPNAIVEEVKKIVQGHMVGFVDVVQASSLTEGSVRWAKNKLVVDFKYKKMGQTNTKEGEGNDYWGVFPVVVSPSASDPSRTGALKWEEVYVEIASSPTLIHARLDIQTHMYGFEQKWNEPIQGSRSGRGSIVNQSSETNLSSVFPPFPELLPQGARVLEDHYRYDDPDLFETLPYATPE</sequence>
<protein>
    <submittedName>
        <fullName evidence="1">Uncharacterized protein</fullName>
    </submittedName>
</protein>
<accession>A0A093V9J8</accession>
<name>A0A093V9J8_TALMA</name>
<evidence type="ECO:0000313" key="1">
    <source>
        <dbReference type="EMBL" id="KFX43376.1"/>
    </source>
</evidence>
<gene>
    <name evidence="1" type="ORF">GQ26_0360910</name>
</gene>